<feature type="compositionally biased region" description="Basic and acidic residues" evidence="1">
    <location>
        <begin position="217"/>
        <end position="236"/>
    </location>
</feature>
<proteinExistence type="predicted"/>
<name>A0A101ENX4_9THEM</name>
<dbReference type="PANTHER" id="PTHR37533">
    <property type="entry name" value="FLAGELLAR HOOK-LENGTH CONTROL PROTEIN"/>
    <property type="match status" value="1"/>
</dbReference>
<reference evidence="3 4" key="1">
    <citation type="journal article" date="2015" name="MBio">
        <title>Genome-Resolved Metagenomic Analysis Reveals Roles for Candidate Phyla and Other Microbial Community Members in Biogeochemical Transformations in Oil Reservoirs.</title>
        <authorList>
            <person name="Hu P."/>
            <person name="Tom L."/>
            <person name="Singh A."/>
            <person name="Thomas B.C."/>
            <person name="Baker B.J."/>
            <person name="Piceno Y.M."/>
            <person name="Andersen G.L."/>
            <person name="Banfield J.F."/>
        </authorList>
    </citation>
    <scope>NUCLEOTIDE SEQUENCE [LARGE SCALE GENOMIC DNA]</scope>
    <source>
        <strain evidence="3">46_26</strain>
    </source>
</reference>
<feature type="region of interest" description="Disordered" evidence="1">
    <location>
        <begin position="130"/>
        <end position="243"/>
    </location>
</feature>
<evidence type="ECO:0000313" key="3">
    <source>
        <dbReference type="EMBL" id="KUK22218.1"/>
    </source>
</evidence>
<dbReference type="PANTHER" id="PTHR37533:SF2">
    <property type="entry name" value="FLAGELLAR HOOK-LENGTH CONTROL PROTEIN"/>
    <property type="match status" value="1"/>
</dbReference>
<dbReference type="PATRIC" id="fig|93930.3.peg.858"/>
<feature type="domain" description="Flagellar hook-length control protein-like C-terminal" evidence="2">
    <location>
        <begin position="552"/>
        <end position="626"/>
    </location>
</feature>
<keyword evidence="3" id="KW-0282">Flagellum</keyword>
<feature type="compositionally biased region" description="Basic and acidic residues" evidence="1">
    <location>
        <begin position="78"/>
        <end position="88"/>
    </location>
</feature>
<sequence>MKVGQFSLFAMIKTAEEKGELKKKSAAGLFSQSVKDLMKTLGRKGKMIDSTYEKKKEIAGKKSERQKNNDIDLLNVQEKVKSESTENRDEVLKKVKRNTLDDLDSVSAQHISMSVEEDVNLEKMLDGQFSERLQNVSEDQKEREEEVGRSSSSKTSKEIKTTDDKSSEKHVLEEMSKRNEKLEQLIDENHDEYRKSEQGIFKSRTHDISTEKLLTSTEHEEKKENGFLVKDSENKESASQISFEKKHRSILYSESETFRSESNKKLSSSFRTPVEVSQTSSEVFLKSDDRKIRHTAKRPIFDETRSLFKNSDTEKLSGDFEKTAGIKNEPSEERITGNIGNEIKMSKLSFVPLLSADEKQQSSNGDGEKVWKVNNQRISQASFDDTGLNLVNENSENSRENQKINSFTKRGDTHTEELSEKTSSSLRETVLSFRNDGSSPEKNTRNVLNDRSETSSVRREPPANRFDGQKVVENNSKVSPEKTSEKPPSQNREKNQPMEMKMRYEEKGKIESYREITNREALEFLSQERAKQVYLLPELKRTETVHLPRFVEQMYYHKTERAVIDLEPPELGKLEITITKEENQLKIVFKVQTEEAKHVLEHDVPRLIERFNEKGFDVQVYVEKQEEDYLYQENQNKEGNQRQQRESKNHKRETSGSLFEEFIQEVKT</sequence>
<feature type="compositionally biased region" description="Basic and acidic residues" evidence="1">
    <location>
        <begin position="635"/>
        <end position="647"/>
    </location>
</feature>
<evidence type="ECO:0000256" key="1">
    <source>
        <dbReference type="SAM" id="MobiDB-lite"/>
    </source>
</evidence>
<feature type="compositionally biased region" description="Polar residues" evidence="1">
    <location>
        <begin position="384"/>
        <end position="395"/>
    </location>
</feature>
<dbReference type="AlphaFoldDB" id="A0A101ENX4"/>
<feature type="compositionally biased region" description="Basic and acidic residues" evidence="1">
    <location>
        <begin position="155"/>
        <end position="197"/>
    </location>
</feature>
<accession>A0A101ENX4</accession>
<feature type="compositionally biased region" description="Basic and acidic residues" evidence="1">
    <location>
        <begin position="409"/>
        <end position="420"/>
    </location>
</feature>
<keyword evidence="3" id="KW-0969">Cilium</keyword>
<organism evidence="3 4">
    <name type="scientific">Thermotoga petrophila</name>
    <dbReference type="NCBI Taxonomy" id="93929"/>
    <lineage>
        <taxon>Bacteria</taxon>
        <taxon>Thermotogati</taxon>
        <taxon>Thermotogota</taxon>
        <taxon>Thermotogae</taxon>
        <taxon>Thermotogales</taxon>
        <taxon>Thermotogaceae</taxon>
        <taxon>Thermotoga</taxon>
    </lineage>
</organism>
<dbReference type="CDD" id="cd17470">
    <property type="entry name" value="T3SS_Flik_C"/>
    <property type="match status" value="1"/>
</dbReference>
<dbReference type="Pfam" id="PF02120">
    <property type="entry name" value="Flg_hook"/>
    <property type="match status" value="1"/>
</dbReference>
<keyword evidence="3" id="KW-0966">Cell projection</keyword>
<protein>
    <submittedName>
        <fullName evidence="3">Flagellar hook-length control protein</fullName>
    </submittedName>
</protein>
<feature type="compositionally biased region" description="Basic and acidic residues" evidence="1">
    <location>
        <begin position="138"/>
        <end position="148"/>
    </location>
</feature>
<dbReference type="EMBL" id="LGFG01000223">
    <property type="protein sequence ID" value="KUK22218.1"/>
    <property type="molecule type" value="Genomic_DNA"/>
</dbReference>
<evidence type="ECO:0000313" key="4">
    <source>
        <dbReference type="Proteomes" id="UP000058636"/>
    </source>
</evidence>
<dbReference type="InterPro" id="IPR052563">
    <property type="entry name" value="FliK"/>
</dbReference>
<dbReference type="InterPro" id="IPR038610">
    <property type="entry name" value="FliK-like_C_sf"/>
</dbReference>
<dbReference type="Gene3D" id="3.30.750.140">
    <property type="match status" value="1"/>
</dbReference>
<feature type="compositionally biased region" description="Basic and acidic residues" evidence="1">
    <location>
        <begin position="479"/>
        <end position="501"/>
    </location>
</feature>
<feature type="region of interest" description="Disordered" evidence="1">
    <location>
        <begin position="58"/>
        <end position="88"/>
    </location>
</feature>
<feature type="region of interest" description="Disordered" evidence="1">
    <location>
        <begin position="631"/>
        <end position="668"/>
    </location>
</feature>
<dbReference type="InterPro" id="IPR021136">
    <property type="entry name" value="Flagellar_hook_control-like_C"/>
</dbReference>
<evidence type="ECO:0000259" key="2">
    <source>
        <dbReference type="Pfam" id="PF02120"/>
    </source>
</evidence>
<gene>
    <name evidence="3" type="ORF">XD57_1683</name>
</gene>
<comment type="caution">
    <text evidence="3">The sequence shown here is derived from an EMBL/GenBank/DDBJ whole genome shotgun (WGS) entry which is preliminary data.</text>
</comment>
<feature type="region of interest" description="Disordered" evidence="1">
    <location>
        <begin position="384"/>
        <end position="501"/>
    </location>
</feature>
<feature type="compositionally biased region" description="Basic and acidic residues" evidence="1">
    <location>
        <begin position="442"/>
        <end position="470"/>
    </location>
</feature>
<feature type="compositionally biased region" description="Basic and acidic residues" evidence="1">
    <location>
        <begin position="58"/>
        <end position="70"/>
    </location>
</feature>
<dbReference type="Proteomes" id="UP000058636">
    <property type="component" value="Unassembled WGS sequence"/>
</dbReference>